<dbReference type="EMBL" id="LFZN01000127">
    <property type="protein sequence ID" value="KXS97970.1"/>
    <property type="molecule type" value="Genomic_DNA"/>
</dbReference>
<reference evidence="2 3" key="1">
    <citation type="submission" date="2015-07" db="EMBL/GenBank/DDBJ databases">
        <title>Comparative genomics of the Sigatoka disease complex on banana suggests a link between parallel evolutionary changes in Pseudocercospora fijiensis and Pseudocercospora eumusae and increased virulence on the banana host.</title>
        <authorList>
            <person name="Chang T.-C."/>
            <person name="Salvucci A."/>
            <person name="Crous P.W."/>
            <person name="Stergiopoulos I."/>
        </authorList>
    </citation>
    <scope>NUCLEOTIDE SEQUENCE [LARGE SCALE GENOMIC DNA]</scope>
    <source>
        <strain evidence="2 3">CBS 114824</strain>
    </source>
</reference>
<feature type="transmembrane region" description="Helical" evidence="1">
    <location>
        <begin position="38"/>
        <end position="59"/>
    </location>
</feature>
<comment type="caution">
    <text evidence="2">The sequence shown here is derived from an EMBL/GenBank/DDBJ whole genome shotgun (WGS) entry which is preliminary data.</text>
</comment>
<evidence type="ECO:0000313" key="3">
    <source>
        <dbReference type="Proteomes" id="UP000070133"/>
    </source>
</evidence>
<keyword evidence="1" id="KW-0812">Transmembrane</keyword>
<keyword evidence="1" id="KW-1133">Transmembrane helix</keyword>
<dbReference type="AlphaFoldDB" id="A0A139H669"/>
<feature type="transmembrane region" description="Helical" evidence="1">
    <location>
        <begin position="66"/>
        <end position="85"/>
    </location>
</feature>
<evidence type="ECO:0000256" key="1">
    <source>
        <dbReference type="SAM" id="Phobius"/>
    </source>
</evidence>
<keyword evidence="1" id="KW-0472">Membrane</keyword>
<protein>
    <submittedName>
        <fullName evidence="2">Uncharacterized protein</fullName>
    </submittedName>
</protein>
<organism evidence="2 3">
    <name type="scientific">Pseudocercospora eumusae</name>
    <dbReference type="NCBI Taxonomy" id="321146"/>
    <lineage>
        <taxon>Eukaryota</taxon>
        <taxon>Fungi</taxon>
        <taxon>Dikarya</taxon>
        <taxon>Ascomycota</taxon>
        <taxon>Pezizomycotina</taxon>
        <taxon>Dothideomycetes</taxon>
        <taxon>Dothideomycetidae</taxon>
        <taxon>Mycosphaerellales</taxon>
        <taxon>Mycosphaerellaceae</taxon>
        <taxon>Pseudocercospora</taxon>
    </lineage>
</organism>
<accession>A0A139H669</accession>
<gene>
    <name evidence="2" type="ORF">AC578_3130</name>
</gene>
<dbReference type="Proteomes" id="UP000070133">
    <property type="component" value="Unassembled WGS sequence"/>
</dbReference>
<evidence type="ECO:0000313" key="2">
    <source>
        <dbReference type="EMBL" id="KXS97970.1"/>
    </source>
</evidence>
<name>A0A139H669_9PEZI</name>
<keyword evidence="3" id="KW-1185">Reference proteome</keyword>
<sequence length="164" mass="17967">MPYYRHKHEQTSAGKQYFNGKSDKAATSVSIGDVLCPALMVCAIAYLIIGLCSLPVTLGHLPRARACQLAALALLGATNLVWQLLTSLRHQLQLGSSASLVPTRKCFNLQFTTSAPRRSEEEETQCTAKVKISHVFEPIFKRFDYIHNALAACFSRSGGARIGQ</sequence>
<proteinExistence type="predicted"/>